<comment type="caution">
    <text evidence="1">The sequence shown here is derived from an EMBL/GenBank/DDBJ whole genome shotgun (WGS) entry which is preliminary data.</text>
</comment>
<dbReference type="RefSeq" id="WP_078306676.1">
    <property type="nucleotide sequence ID" value="NZ_CP147511.1"/>
</dbReference>
<protein>
    <recommendedName>
        <fullName evidence="3">Nucleotide-diphospho-sugar transferase domain-containing protein</fullName>
    </recommendedName>
</protein>
<organism evidence="1 2">
    <name type="scientific">Lwoffella lincolnii</name>
    <dbReference type="NCBI Taxonomy" id="90241"/>
    <lineage>
        <taxon>Bacteria</taxon>
        <taxon>Pseudomonadati</taxon>
        <taxon>Pseudomonadota</taxon>
        <taxon>Gammaproteobacteria</taxon>
        <taxon>Moraxellales</taxon>
        <taxon>Moraxellaceae</taxon>
        <taxon>Lwoffella</taxon>
    </lineage>
</organism>
<dbReference type="AlphaFoldDB" id="A0A1T0CH74"/>
<dbReference type="STRING" id="90241.B0682_03440"/>
<keyword evidence="2" id="KW-1185">Reference proteome</keyword>
<evidence type="ECO:0000313" key="1">
    <source>
        <dbReference type="EMBL" id="OOS21706.1"/>
    </source>
</evidence>
<accession>A0A1T0CH74</accession>
<dbReference type="Proteomes" id="UP000191094">
    <property type="component" value="Unassembled WGS sequence"/>
</dbReference>
<dbReference type="EMBL" id="MUYT01000004">
    <property type="protein sequence ID" value="OOS21706.1"/>
    <property type="molecule type" value="Genomic_DNA"/>
</dbReference>
<evidence type="ECO:0008006" key="3">
    <source>
        <dbReference type="Google" id="ProtNLM"/>
    </source>
</evidence>
<gene>
    <name evidence="1" type="ORF">B0682_03440</name>
</gene>
<reference evidence="1 2" key="1">
    <citation type="submission" date="2017-02" db="EMBL/GenBank/DDBJ databases">
        <title>Draft genome sequence of Moraxella lincolnii CCUG 9405T type strain.</title>
        <authorList>
            <person name="Salva-Serra F."/>
            <person name="Engstrom-Jakobsson H."/>
            <person name="Thorell K."/>
            <person name="Jaen-Luchoro D."/>
            <person name="Gonzales-Siles L."/>
            <person name="Karlsson R."/>
            <person name="Yazdan S."/>
            <person name="Boulund F."/>
            <person name="Johnning A."/>
            <person name="Engstrand L."/>
            <person name="Kristiansson E."/>
            <person name="Moore E."/>
        </authorList>
    </citation>
    <scope>NUCLEOTIDE SEQUENCE [LARGE SCALE GENOMIC DNA]</scope>
    <source>
        <strain evidence="1 2">CCUG 9405</strain>
    </source>
</reference>
<sequence length="344" mass="40276">MPNNVMLDVQTFNTLVEPNDLPSQDWQALKFAQHATPRSHFLCYVVYGDDEMYYDGVKLSILSFFAQIDGHERPTVIVLSERPDFFASWQQQTDLELINLTLSDKLFHIATQDNYYYRLKTLGLAHIMALLIKHHIADNHSKFLFFDSDTYFLTNPMPLYDKIDDKHVVMYKKESAIFTHKKYRNYLYGEANKAGINGLKGKDISHINPADGSPLIYRLQDHATMYSSLIMGVKSHAVIYLLQACNLMYPIRALTNARTVEQFCFAEIFKQHYTIIEGKEFVRHFSRRRQKAYVESQMMPFWQQFDDSDFAVQCANIHAINFQRPFWLTLAQAIKRIFKPEPIR</sequence>
<proteinExistence type="predicted"/>
<evidence type="ECO:0000313" key="2">
    <source>
        <dbReference type="Proteomes" id="UP000191094"/>
    </source>
</evidence>
<dbReference type="OrthoDB" id="9178965at2"/>
<name>A0A1T0CH74_9GAMM</name>